<evidence type="ECO:0000313" key="2">
    <source>
        <dbReference type="Proteomes" id="UP000489600"/>
    </source>
</evidence>
<name>A0A565BY79_9BRAS</name>
<dbReference type="EMBL" id="CABITT030000005">
    <property type="protein sequence ID" value="VVB06287.1"/>
    <property type="molecule type" value="Genomic_DNA"/>
</dbReference>
<keyword evidence="2" id="KW-1185">Reference proteome</keyword>
<protein>
    <submittedName>
        <fullName evidence="1">Uncharacterized protein</fullName>
    </submittedName>
</protein>
<proteinExistence type="predicted"/>
<gene>
    <name evidence="1" type="ORF">ANE_LOCUS16731</name>
</gene>
<accession>A0A565BY79</accession>
<comment type="caution">
    <text evidence="1">The sequence shown here is derived from an EMBL/GenBank/DDBJ whole genome shotgun (WGS) entry which is preliminary data.</text>
</comment>
<reference evidence="1" key="1">
    <citation type="submission" date="2019-07" db="EMBL/GenBank/DDBJ databases">
        <authorList>
            <person name="Dittberner H."/>
        </authorList>
    </citation>
    <scope>NUCLEOTIDE SEQUENCE [LARGE SCALE GENOMIC DNA]</scope>
</reference>
<organism evidence="1 2">
    <name type="scientific">Arabis nemorensis</name>
    <dbReference type="NCBI Taxonomy" id="586526"/>
    <lineage>
        <taxon>Eukaryota</taxon>
        <taxon>Viridiplantae</taxon>
        <taxon>Streptophyta</taxon>
        <taxon>Embryophyta</taxon>
        <taxon>Tracheophyta</taxon>
        <taxon>Spermatophyta</taxon>
        <taxon>Magnoliopsida</taxon>
        <taxon>eudicotyledons</taxon>
        <taxon>Gunneridae</taxon>
        <taxon>Pentapetalae</taxon>
        <taxon>rosids</taxon>
        <taxon>malvids</taxon>
        <taxon>Brassicales</taxon>
        <taxon>Brassicaceae</taxon>
        <taxon>Arabideae</taxon>
        <taxon>Arabis</taxon>
    </lineage>
</organism>
<sequence length="89" mass="10023">MSSSQEKLEKNCKTMRETFTSMVSELPEVCGPQDIDCRIQKELFSLLPLFEKYFSCPMEVGLDKTTAHDKANKVNNKEGACQATEGENN</sequence>
<evidence type="ECO:0000313" key="1">
    <source>
        <dbReference type="EMBL" id="VVB06287.1"/>
    </source>
</evidence>
<dbReference type="AlphaFoldDB" id="A0A565BY79"/>
<dbReference type="Proteomes" id="UP000489600">
    <property type="component" value="Unassembled WGS sequence"/>
</dbReference>